<dbReference type="NCBIfam" id="TIGR01372">
    <property type="entry name" value="soxA"/>
    <property type="match status" value="1"/>
</dbReference>
<dbReference type="Pfam" id="PF08669">
    <property type="entry name" value="GCV_T_C"/>
    <property type="match status" value="1"/>
</dbReference>
<dbReference type="InterPro" id="IPR036188">
    <property type="entry name" value="FAD/NAD-bd_sf"/>
</dbReference>
<dbReference type="Pfam" id="PF13510">
    <property type="entry name" value="Fer2_4"/>
    <property type="match status" value="1"/>
</dbReference>
<dbReference type="InterPro" id="IPR042204">
    <property type="entry name" value="2Fe-2S-bd_N"/>
</dbReference>
<feature type="domain" description="GCVT N-terminal" evidence="3">
    <location>
        <begin position="593"/>
        <end position="862"/>
    </location>
</feature>
<dbReference type="Proteomes" id="UP001597186">
    <property type="component" value="Unassembled WGS sequence"/>
</dbReference>
<dbReference type="InterPro" id="IPR041854">
    <property type="entry name" value="BFD-like_2Fe2S-bd_dom_sf"/>
</dbReference>
<dbReference type="InterPro" id="IPR029043">
    <property type="entry name" value="GcvT/YgfZ_C"/>
</dbReference>
<evidence type="ECO:0000256" key="1">
    <source>
        <dbReference type="ARBA" id="ARBA00008609"/>
    </source>
</evidence>
<feature type="domain" description="SoxA A3" evidence="5">
    <location>
        <begin position="493"/>
        <end position="578"/>
    </location>
</feature>
<evidence type="ECO:0000259" key="3">
    <source>
        <dbReference type="Pfam" id="PF01571"/>
    </source>
</evidence>
<keyword evidence="2" id="KW-0560">Oxidoreductase</keyword>
<evidence type="ECO:0000313" key="6">
    <source>
        <dbReference type="EMBL" id="MFD1508940.1"/>
    </source>
</evidence>
<dbReference type="Gene3D" id="3.30.1360.120">
    <property type="entry name" value="Probable tRNA modification gtpase trme, domain 1"/>
    <property type="match status" value="1"/>
</dbReference>
<dbReference type="Pfam" id="PF12831">
    <property type="entry name" value="FAD_oxidored"/>
    <property type="match status" value="1"/>
</dbReference>
<dbReference type="Gene3D" id="1.10.10.1100">
    <property type="entry name" value="BFD-like [2Fe-2S]-binding domain"/>
    <property type="match status" value="1"/>
</dbReference>
<dbReference type="PIRSF" id="PIRSF037980">
    <property type="entry name" value="SoxA"/>
    <property type="match status" value="1"/>
</dbReference>
<proteinExistence type="inferred from homology"/>
<dbReference type="Gene3D" id="3.10.20.440">
    <property type="entry name" value="2Fe-2S iron-sulphur cluster binding domain, sarcosine oxidase, alpha subunit, N-terminal domain"/>
    <property type="match status" value="1"/>
</dbReference>
<dbReference type="InterPro" id="IPR013977">
    <property type="entry name" value="GcvT_C"/>
</dbReference>
<dbReference type="RefSeq" id="WP_379914055.1">
    <property type="nucleotide sequence ID" value="NZ_JBHUDD010000041.1"/>
</dbReference>
<dbReference type="Pfam" id="PF17806">
    <property type="entry name" value="SO_alpha_A3"/>
    <property type="match status" value="1"/>
</dbReference>
<evidence type="ECO:0000259" key="5">
    <source>
        <dbReference type="Pfam" id="PF17806"/>
    </source>
</evidence>
<dbReference type="SUPFAM" id="SSF51905">
    <property type="entry name" value="FAD/NAD(P)-binding domain"/>
    <property type="match status" value="1"/>
</dbReference>
<dbReference type="SUPFAM" id="SSF103025">
    <property type="entry name" value="Folate-binding domain"/>
    <property type="match status" value="1"/>
</dbReference>
<name>A0ABW4ECC8_9RHOB</name>
<dbReference type="PANTHER" id="PTHR43757">
    <property type="entry name" value="AMINOMETHYLTRANSFERASE"/>
    <property type="match status" value="1"/>
</dbReference>
<dbReference type="Gene3D" id="3.50.50.60">
    <property type="entry name" value="FAD/NAD(P)-binding domain"/>
    <property type="match status" value="1"/>
</dbReference>
<protein>
    <submittedName>
        <fullName evidence="6">Sarcosine oxidase subunit alpha family protein</fullName>
    </submittedName>
</protein>
<dbReference type="PRINTS" id="PR00368">
    <property type="entry name" value="FADPNR"/>
</dbReference>
<gene>
    <name evidence="6" type="ORF">ACFTOW_05955</name>
</gene>
<accession>A0ABW4ECC8</accession>
<dbReference type="InterPro" id="IPR027266">
    <property type="entry name" value="TrmE/GcvT-like"/>
</dbReference>
<dbReference type="SUPFAM" id="SSF101790">
    <property type="entry name" value="Aminomethyltransferase beta-barrel domain"/>
    <property type="match status" value="1"/>
</dbReference>
<dbReference type="PRINTS" id="PR00469">
    <property type="entry name" value="PNDRDTASEII"/>
</dbReference>
<reference evidence="7" key="1">
    <citation type="journal article" date="2019" name="Int. J. Syst. Evol. Microbiol.">
        <title>The Global Catalogue of Microorganisms (GCM) 10K type strain sequencing project: providing services to taxonomists for standard genome sequencing and annotation.</title>
        <authorList>
            <consortium name="The Broad Institute Genomics Platform"/>
            <consortium name="The Broad Institute Genome Sequencing Center for Infectious Disease"/>
            <person name="Wu L."/>
            <person name="Ma J."/>
        </authorList>
    </citation>
    <scope>NUCLEOTIDE SEQUENCE [LARGE SCALE GENOMIC DNA]</scope>
    <source>
        <strain evidence="7">CGMCC 1.12477</strain>
    </source>
</reference>
<sequence length="976" mass="103880">MRLATGGQIDRAQALSFTFDGRRYQGVAGDTLASALMANDVRLVGRSFKYHRPRGIFSAGSEEPNALVTLGSGAGQDPNQRATMVELVEGLDARSQNRWPSLDYDLLALNDLAAPFLGAGFYYKTFMWPAKFWERLYEPLIRRAAGLGALSGQHNPDRYERAFAHCDLLVIGAGPAGLMAALEAGRAGLDVILCDEDTRPGGRLNAERIEVVGQLGAEWAAGVVAELRALANVRVMTRTTVTGAYDGGTYGALERLAPDVAARDGAPQACFWRITARRVILAAGALERPIAFRNNDRPGVMMAGALRTYVNRWAVAPGRAVVVFGNNDDAHRTVADLLAAGVHVAALVDSRADARTDLPVRLYAGAQVCDVQGRSGVASVSIATVGGVEKVQADCLAMSGGWNPTMHLTCHLGGRPEWSPELAAFIPRAGAVPGMTAAGACAGVFSTHGCLTAGAEAARAVIADLGHRAPATDLPQAEDAPYRIAPLWTVPGKGRAWLDFQNDVTVKDVRQAADENFTSVEHMKRYTTQGMAPDQGKSSNVNALAVLADATGRGIPETGTTTFRPPFVPVPIAALGAGAQGKGFAPQRFTTSHTASVEMGAPMIEAGLWYRPSYFPRTGERTWRQSCDREVGMMRNAVGVCDVSTLGKIDIQGPDAGAFLDLLYVNTFSTLKVGRARYGLMLREDGHVMDDGTTARLAEAHFVMTTTTAAAGPVMKHMEFVHQCLAPDLDVSFISVTEQWAQFAVAGPKSRELLNGLLDAPVDDAAFPFMGCGAVSVNGIAARLFRISFSGEHAYEIAVPARFGDSLFRDLVARAEAMGGGAYGMEALNVLRIEKGFITHSEIHGRTTAFDIGMGRMISGKKDCIGKTMAARPGLVDEGRAQLVGLVPMGAVKQLTAGAHLFGPEDYTQPDNDLGYITSVGFSPTCGHFIGLGFVSGGVARMGDTLRMVDRMRGVETQVQVVDPVFFDKDGGRARG</sequence>
<dbReference type="InterPro" id="IPR006222">
    <property type="entry name" value="GCVT_N"/>
</dbReference>
<comment type="similarity">
    <text evidence="1">Belongs to the GcvT family.</text>
</comment>
<evidence type="ECO:0000259" key="4">
    <source>
        <dbReference type="Pfam" id="PF08669"/>
    </source>
</evidence>
<feature type="domain" description="Aminomethyltransferase C-terminal" evidence="4">
    <location>
        <begin position="882"/>
        <end position="968"/>
    </location>
</feature>
<organism evidence="6 7">
    <name type="scientific">Lacimonas salitolerans</name>
    <dbReference type="NCBI Taxonomy" id="1323750"/>
    <lineage>
        <taxon>Bacteria</taxon>
        <taxon>Pseudomonadati</taxon>
        <taxon>Pseudomonadota</taxon>
        <taxon>Alphaproteobacteria</taxon>
        <taxon>Rhodobacterales</taxon>
        <taxon>Paracoccaceae</taxon>
        <taxon>Lacimonas</taxon>
    </lineage>
</organism>
<dbReference type="PANTHER" id="PTHR43757:SF2">
    <property type="entry name" value="AMINOMETHYLTRANSFERASE, MITOCHONDRIAL"/>
    <property type="match status" value="1"/>
</dbReference>
<keyword evidence="7" id="KW-1185">Reference proteome</keyword>
<dbReference type="InterPro" id="IPR028896">
    <property type="entry name" value="GcvT/YgfZ/DmdA"/>
</dbReference>
<dbReference type="InterPro" id="IPR006277">
    <property type="entry name" value="Sarcosine_oxidase_asu"/>
</dbReference>
<dbReference type="Pfam" id="PF01571">
    <property type="entry name" value="GCV_T"/>
    <property type="match status" value="1"/>
</dbReference>
<dbReference type="EMBL" id="JBHUDD010000041">
    <property type="protein sequence ID" value="MFD1508940.1"/>
    <property type="molecule type" value="Genomic_DNA"/>
</dbReference>
<comment type="caution">
    <text evidence="6">The sequence shown here is derived from an EMBL/GenBank/DDBJ whole genome shotgun (WGS) entry which is preliminary data.</text>
</comment>
<dbReference type="InterPro" id="IPR041117">
    <property type="entry name" value="SoxA_A3"/>
</dbReference>
<evidence type="ECO:0000256" key="2">
    <source>
        <dbReference type="ARBA" id="ARBA00023002"/>
    </source>
</evidence>
<evidence type="ECO:0000313" key="7">
    <source>
        <dbReference type="Proteomes" id="UP001597186"/>
    </source>
</evidence>